<dbReference type="Proteomes" id="UP000198508">
    <property type="component" value="Unassembled WGS sequence"/>
</dbReference>
<feature type="transmembrane region" description="Helical" evidence="7">
    <location>
        <begin position="62"/>
        <end position="82"/>
    </location>
</feature>
<organism evidence="9 10">
    <name type="scientific">Enterocloster lavalensis</name>
    <dbReference type="NCBI Taxonomy" id="460384"/>
    <lineage>
        <taxon>Bacteria</taxon>
        <taxon>Bacillati</taxon>
        <taxon>Bacillota</taxon>
        <taxon>Clostridia</taxon>
        <taxon>Lachnospirales</taxon>
        <taxon>Lachnospiraceae</taxon>
        <taxon>Enterocloster</taxon>
    </lineage>
</organism>
<feature type="transmembrane region" description="Helical" evidence="7">
    <location>
        <begin position="174"/>
        <end position="192"/>
    </location>
</feature>
<evidence type="ECO:0000256" key="6">
    <source>
        <dbReference type="ARBA" id="ARBA00023136"/>
    </source>
</evidence>
<dbReference type="Gene3D" id="1.20.1540.10">
    <property type="entry name" value="Rhomboid-like"/>
    <property type="match status" value="1"/>
</dbReference>
<feature type="transmembrane region" description="Helical" evidence="7">
    <location>
        <begin position="94"/>
        <end position="115"/>
    </location>
</feature>
<feature type="transmembrane region" description="Helical" evidence="7">
    <location>
        <begin position="152"/>
        <end position="168"/>
    </location>
</feature>
<keyword evidence="9" id="KW-0645">Protease</keyword>
<keyword evidence="4" id="KW-0378">Hydrolase</keyword>
<dbReference type="InterPro" id="IPR035952">
    <property type="entry name" value="Rhomboid-like_sf"/>
</dbReference>
<evidence type="ECO:0000256" key="7">
    <source>
        <dbReference type="SAM" id="Phobius"/>
    </source>
</evidence>
<feature type="transmembrane region" description="Helical" evidence="7">
    <location>
        <begin position="121"/>
        <end position="140"/>
    </location>
</feature>
<evidence type="ECO:0000256" key="4">
    <source>
        <dbReference type="ARBA" id="ARBA00022801"/>
    </source>
</evidence>
<dbReference type="PANTHER" id="PTHR43731:SF14">
    <property type="entry name" value="PRESENILIN-ASSOCIATED RHOMBOID-LIKE PROTEIN, MITOCHONDRIAL"/>
    <property type="match status" value="1"/>
</dbReference>
<comment type="subcellular location">
    <subcellularLocation>
        <location evidence="1">Membrane</location>
        <topology evidence="1">Multi-pass membrane protein</topology>
    </subcellularLocation>
</comment>
<sequence length="203" mass="22016">MRVYGRKTAYVNTAIIIINVLCFLYLELQGSTENAGFMLAHGAMFAPLVVDHGQYYRLVTSVFMHFGVSHLMNNMLVLFVLGDNLERALGHVKYLIFYLLCGVGANLVSMTVNLMMGSLSVGAGASGAIFGVVGGLVYAVGVNRGRLEDLTSRQLGVMILLTLYHGFTSMNIDNAAHIGGLAAGILLGILLYRKPRRYMGYGI</sequence>
<dbReference type="InterPro" id="IPR050925">
    <property type="entry name" value="Rhomboid_protease_S54"/>
</dbReference>
<keyword evidence="3 7" id="KW-0812">Transmembrane</keyword>
<keyword evidence="10" id="KW-1185">Reference proteome</keyword>
<dbReference type="GO" id="GO:0016020">
    <property type="term" value="C:membrane"/>
    <property type="evidence" value="ECO:0007669"/>
    <property type="project" value="UniProtKB-SubCell"/>
</dbReference>
<evidence type="ECO:0000256" key="1">
    <source>
        <dbReference type="ARBA" id="ARBA00004141"/>
    </source>
</evidence>
<evidence type="ECO:0000256" key="2">
    <source>
        <dbReference type="ARBA" id="ARBA00009045"/>
    </source>
</evidence>
<dbReference type="GO" id="GO:0006508">
    <property type="term" value="P:proteolysis"/>
    <property type="evidence" value="ECO:0007669"/>
    <property type="project" value="UniProtKB-KW"/>
</dbReference>
<feature type="domain" description="Peptidase S54 rhomboid" evidence="8">
    <location>
        <begin position="53"/>
        <end position="193"/>
    </location>
</feature>
<keyword evidence="5 7" id="KW-1133">Transmembrane helix</keyword>
<dbReference type="InterPro" id="IPR022764">
    <property type="entry name" value="Peptidase_S54_rhomboid_dom"/>
</dbReference>
<keyword evidence="6 7" id="KW-0472">Membrane</keyword>
<proteinExistence type="inferred from homology"/>
<dbReference type="PANTHER" id="PTHR43731">
    <property type="entry name" value="RHOMBOID PROTEASE"/>
    <property type="match status" value="1"/>
</dbReference>
<name>A0A1I0JEY8_9FIRM</name>
<feature type="transmembrane region" description="Helical" evidence="7">
    <location>
        <begin position="9"/>
        <end position="26"/>
    </location>
</feature>
<protein>
    <submittedName>
        <fullName evidence="9">Rhomboid protease GluP</fullName>
    </submittedName>
</protein>
<evidence type="ECO:0000313" key="9">
    <source>
        <dbReference type="EMBL" id="SEU08639.1"/>
    </source>
</evidence>
<evidence type="ECO:0000313" key="10">
    <source>
        <dbReference type="Proteomes" id="UP000198508"/>
    </source>
</evidence>
<evidence type="ECO:0000256" key="5">
    <source>
        <dbReference type="ARBA" id="ARBA00022989"/>
    </source>
</evidence>
<dbReference type="Pfam" id="PF01694">
    <property type="entry name" value="Rhomboid"/>
    <property type="match status" value="1"/>
</dbReference>
<accession>A0A1I0JEY8</accession>
<dbReference type="STRING" id="460384.SAMN05216313_12933"/>
<dbReference type="SUPFAM" id="SSF144091">
    <property type="entry name" value="Rhomboid-like"/>
    <property type="match status" value="1"/>
</dbReference>
<evidence type="ECO:0000256" key="3">
    <source>
        <dbReference type="ARBA" id="ARBA00022692"/>
    </source>
</evidence>
<dbReference type="EMBL" id="FOIM01000029">
    <property type="protein sequence ID" value="SEU08639.1"/>
    <property type="molecule type" value="Genomic_DNA"/>
</dbReference>
<comment type="similarity">
    <text evidence="2">Belongs to the peptidase S54 family.</text>
</comment>
<gene>
    <name evidence="9" type="ORF">SAMN05216313_12933</name>
</gene>
<evidence type="ECO:0000259" key="8">
    <source>
        <dbReference type="Pfam" id="PF01694"/>
    </source>
</evidence>
<reference evidence="10" key="1">
    <citation type="submission" date="2016-10" db="EMBL/GenBank/DDBJ databases">
        <authorList>
            <person name="Varghese N."/>
            <person name="Submissions S."/>
        </authorList>
    </citation>
    <scope>NUCLEOTIDE SEQUENCE [LARGE SCALE GENOMIC DNA]</scope>
    <source>
        <strain evidence="10">NLAE-zl-G277</strain>
    </source>
</reference>
<dbReference type="AlphaFoldDB" id="A0A1I0JEY8"/>
<dbReference type="GO" id="GO:0004252">
    <property type="term" value="F:serine-type endopeptidase activity"/>
    <property type="evidence" value="ECO:0007669"/>
    <property type="project" value="InterPro"/>
</dbReference>